<proteinExistence type="predicted"/>
<feature type="region of interest" description="Disordered" evidence="1">
    <location>
        <begin position="84"/>
        <end position="113"/>
    </location>
</feature>
<comment type="caution">
    <text evidence="2">The sequence shown here is derived from an EMBL/GenBank/DDBJ whole genome shotgun (WGS) entry which is preliminary data.</text>
</comment>
<evidence type="ECO:0000313" key="2">
    <source>
        <dbReference type="EMBL" id="KUM69868.1"/>
    </source>
</evidence>
<gene>
    <name evidence="2" type="ORF">AQI70_29950</name>
</gene>
<dbReference type="Proteomes" id="UP000054024">
    <property type="component" value="Unassembled WGS sequence"/>
</dbReference>
<evidence type="ECO:0000256" key="1">
    <source>
        <dbReference type="SAM" id="MobiDB-lite"/>
    </source>
</evidence>
<name>A0A117NYQ7_9ACTN</name>
<feature type="compositionally biased region" description="Gly residues" evidence="1">
    <location>
        <begin position="86"/>
        <end position="96"/>
    </location>
</feature>
<accession>A0A117NYQ7</accession>
<protein>
    <submittedName>
        <fullName evidence="2">Uncharacterized protein</fullName>
    </submittedName>
</protein>
<reference evidence="2 3" key="1">
    <citation type="submission" date="2015-10" db="EMBL/GenBank/DDBJ databases">
        <title>Draft genome sequence of Streptomyces curacoi DSM 40107, type strain for the species Streptomyces curacoi.</title>
        <authorList>
            <person name="Ruckert C."/>
            <person name="Winkler A."/>
            <person name="Kalinowski J."/>
            <person name="Kampfer P."/>
            <person name="Glaeser S."/>
        </authorList>
    </citation>
    <scope>NUCLEOTIDE SEQUENCE [LARGE SCALE GENOMIC DNA]</scope>
    <source>
        <strain evidence="2 3">DSM 40107</strain>
    </source>
</reference>
<evidence type="ECO:0000313" key="3">
    <source>
        <dbReference type="Proteomes" id="UP000054024"/>
    </source>
</evidence>
<organism evidence="2 3">
    <name type="scientific">Streptomyces curacoi</name>
    <dbReference type="NCBI Taxonomy" id="146536"/>
    <lineage>
        <taxon>Bacteria</taxon>
        <taxon>Bacillati</taxon>
        <taxon>Actinomycetota</taxon>
        <taxon>Actinomycetes</taxon>
        <taxon>Kitasatosporales</taxon>
        <taxon>Streptomycetaceae</taxon>
        <taxon>Streptomyces</taxon>
    </lineage>
</organism>
<dbReference type="EMBL" id="LMWJ01000025">
    <property type="protein sequence ID" value="KUM69868.1"/>
    <property type="molecule type" value="Genomic_DNA"/>
</dbReference>
<feature type="region of interest" description="Disordered" evidence="1">
    <location>
        <begin position="1"/>
        <end position="22"/>
    </location>
</feature>
<sequence>MPSQVRGFPSQHQHSSGAFWLIQGAGTRRSPLREPPSEKHLFFTSTRAKWVTRAMPPRRGECAGDDQHEGHAVRLGVVLRVRRRQGGGAQGGGEQGGELLRGETGQQEEHRAR</sequence>
<dbReference type="AlphaFoldDB" id="A0A117NYQ7"/>
<keyword evidence="3" id="KW-1185">Reference proteome</keyword>